<dbReference type="InterPro" id="IPR006287">
    <property type="entry name" value="DJ-1"/>
</dbReference>
<dbReference type="Proteomes" id="UP001056426">
    <property type="component" value="Chromosome"/>
</dbReference>
<dbReference type="GO" id="GO:0005737">
    <property type="term" value="C:cytoplasm"/>
    <property type="evidence" value="ECO:0007669"/>
    <property type="project" value="TreeGrafter"/>
</dbReference>
<dbReference type="Pfam" id="PF01965">
    <property type="entry name" value="DJ-1_PfpI"/>
    <property type="match status" value="1"/>
</dbReference>
<feature type="domain" description="DJ-1/PfpI" evidence="1">
    <location>
        <begin position="2"/>
        <end position="164"/>
    </location>
</feature>
<gene>
    <name evidence="2" type="ORF">M9189_07650</name>
</gene>
<protein>
    <submittedName>
        <fullName evidence="2">DJ-1/PfpI family protein</fullName>
    </submittedName>
</protein>
<dbReference type="PANTHER" id="PTHR48094">
    <property type="entry name" value="PROTEIN/NUCLEIC ACID DEGLYCASE DJ-1-RELATED"/>
    <property type="match status" value="1"/>
</dbReference>
<reference evidence="2" key="2">
    <citation type="submission" date="2022-06" db="EMBL/GenBank/DDBJ databases">
        <title>Xiashengella guii gen. nov. sp. nov., a bacterium isolated form anaerobic digestion tank.</title>
        <authorList>
            <person name="Huang H."/>
        </authorList>
    </citation>
    <scope>NUCLEOTIDE SEQUENCE</scope>
    <source>
        <strain evidence="2">Ai-910</strain>
    </source>
</reference>
<name>A0A9J6ZMK5_9BACT</name>
<sequence length="182" mass="19596">MKRAYILLASGYEEVEALMPADVMRRAGYEVYLVSATGEPIVKGAHNIEVKTDAFLNDVSVENGDLIMLPGGIPGATNLLANEKVKNLVSRFYENGRWVAAICAAPMVLGEMRLLQGKKATCYPGYEKHLHGAIIVNSPAVTDGKIITGKGVGAAMAFSLEIVKNLSGEAEMLELKKKMVVE</sequence>
<evidence type="ECO:0000313" key="3">
    <source>
        <dbReference type="Proteomes" id="UP001056426"/>
    </source>
</evidence>
<dbReference type="NCBIfam" id="TIGR01383">
    <property type="entry name" value="not_thiJ"/>
    <property type="match status" value="1"/>
</dbReference>
<keyword evidence="3" id="KW-1185">Reference proteome</keyword>
<dbReference type="CDD" id="cd03135">
    <property type="entry name" value="GATase1_DJ-1"/>
    <property type="match status" value="1"/>
</dbReference>
<dbReference type="AlphaFoldDB" id="A0A9J6ZMK5"/>
<dbReference type="SUPFAM" id="SSF52317">
    <property type="entry name" value="Class I glutamine amidotransferase-like"/>
    <property type="match status" value="1"/>
</dbReference>
<dbReference type="EMBL" id="CP098400">
    <property type="protein sequence ID" value="URW78735.1"/>
    <property type="molecule type" value="Genomic_DNA"/>
</dbReference>
<organism evidence="2 3">
    <name type="scientific">Xiashengella succiniciproducens</name>
    <dbReference type="NCBI Taxonomy" id="2949635"/>
    <lineage>
        <taxon>Bacteria</taxon>
        <taxon>Pseudomonadati</taxon>
        <taxon>Bacteroidota</taxon>
        <taxon>Bacteroidia</taxon>
        <taxon>Marinilabiliales</taxon>
        <taxon>Marinilabiliaceae</taxon>
        <taxon>Xiashengella</taxon>
    </lineage>
</organism>
<accession>A0A9J6ZMK5</accession>
<dbReference type="InterPro" id="IPR002818">
    <property type="entry name" value="DJ-1/PfpI"/>
</dbReference>
<dbReference type="RefSeq" id="WP_250722097.1">
    <property type="nucleotide sequence ID" value="NZ_CP098400.1"/>
</dbReference>
<proteinExistence type="predicted"/>
<dbReference type="InterPro" id="IPR050325">
    <property type="entry name" value="Prot/Nucl_acid_deglycase"/>
</dbReference>
<dbReference type="PANTHER" id="PTHR48094:SF12">
    <property type="entry name" value="PARKINSON DISEASE PROTEIN 7 HOMOLOG"/>
    <property type="match status" value="1"/>
</dbReference>
<dbReference type="InterPro" id="IPR029062">
    <property type="entry name" value="Class_I_gatase-like"/>
</dbReference>
<evidence type="ECO:0000259" key="1">
    <source>
        <dbReference type="Pfam" id="PF01965"/>
    </source>
</evidence>
<dbReference type="Gene3D" id="3.40.50.880">
    <property type="match status" value="1"/>
</dbReference>
<dbReference type="KEGG" id="alkq:M9189_07650"/>
<evidence type="ECO:0000313" key="2">
    <source>
        <dbReference type="EMBL" id="URW78735.1"/>
    </source>
</evidence>
<reference evidence="2" key="1">
    <citation type="submission" date="2022-05" db="EMBL/GenBank/DDBJ databases">
        <authorList>
            <person name="Sun X."/>
        </authorList>
    </citation>
    <scope>NUCLEOTIDE SEQUENCE</scope>
    <source>
        <strain evidence="2">Ai-910</strain>
    </source>
</reference>